<dbReference type="SUPFAM" id="SSF69118">
    <property type="entry name" value="AhpD-like"/>
    <property type="match status" value="1"/>
</dbReference>
<evidence type="ECO:0000313" key="2">
    <source>
        <dbReference type="EMBL" id="MBO9151807.1"/>
    </source>
</evidence>
<dbReference type="NCBIfam" id="TIGR00778">
    <property type="entry name" value="ahpD_dom"/>
    <property type="match status" value="1"/>
</dbReference>
<accession>A0ABS3YAU9</accession>
<dbReference type="Gene3D" id="1.20.1290.10">
    <property type="entry name" value="AhpD-like"/>
    <property type="match status" value="1"/>
</dbReference>
<dbReference type="Pfam" id="PF02627">
    <property type="entry name" value="CMD"/>
    <property type="match status" value="1"/>
</dbReference>
<comment type="caution">
    <text evidence="2">The sequence shown here is derived from an EMBL/GenBank/DDBJ whole genome shotgun (WGS) entry which is preliminary data.</text>
</comment>
<proteinExistence type="predicted"/>
<name>A0ABS3YAU9_9BACT</name>
<dbReference type="EMBL" id="JAGHKP010000001">
    <property type="protein sequence ID" value="MBO9151807.1"/>
    <property type="molecule type" value="Genomic_DNA"/>
</dbReference>
<keyword evidence="3" id="KW-1185">Reference proteome</keyword>
<reference evidence="3" key="1">
    <citation type="submission" date="2021-03" db="EMBL/GenBank/DDBJ databases">
        <title>Assistant Professor.</title>
        <authorList>
            <person name="Huq M.A."/>
        </authorList>
    </citation>
    <scope>NUCLEOTIDE SEQUENCE [LARGE SCALE GENOMIC DNA]</scope>
    <source>
        <strain evidence="3">MAH-28</strain>
    </source>
</reference>
<gene>
    <name evidence="2" type="ORF">J7I43_06280</name>
</gene>
<dbReference type="RefSeq" id="WP_209144362.1">
    <property type="nucleotide sequence ID" value="NZ_JAGHKP010000001.1"/>
</dbReference>
<dbReference type="InterPro" id="IPR003779">
    <property type="entry name" value="CMD-like"/>
</dbReference>
<organism evidence="2 3">
    <name type="scientific">Chitinophaga chungangae</name>
    <dbReference type="NCBI Taxonomy" id="2821488"/>
    <lineage>
        <taxon>Bacteria</taxon>
        <taxon>Pseudomonadati</taxon>
        <taxon>Bacteroidota</taxon>
        <taxon>Chitinophagia</taxon>
        <taxon>Chitinophagales</taxon>
        <taxon>Chitinophagaceae</taxon>
        <taxon>Chitinophaga</taxon>
    </lineage>
</organism>
<dbReference type="InterPro" id="IPR029032">
    <property type="entry name" value="AhpD-like"/>
</dbReference>
<dbReference type="PANTHER" id="PTHR34846:SF10">
    <property type="entry name" value="CYTOPLASMIC PROTEIN"/>
    <property type="match status" value="1"/>
</dbReference>
<evidence type="ECO:0000259" key="1">
    <source>
        <dbReference type="Pfam" id="PF02627"/>
    </source>
</evidence>
<dbReference type="InterPro" id="IPR004675">
    <property type="entry name" value="AhpD_core"/>
</dbReference>
<dbReference type="PANTHER" id="PTHR34846">
    <property type="entry name" value="4-CARBOXYMUCONOLACTONE DECARBOXYLASE FAMILY PROTEIN (AFU_ORTHOLOGUE AFUA_6G11590)"/>
    <property type="match status" value="1"/>
</dbReference>
<protein>
    <submittedName>
        <fullName evidence="2">Carboxymuconolactone decarboxylase family protein</fullName>
    </submittedName>
</protein>
<dbReference type="Proteomes" id="UP000679126">
    <property type="component" value="Unassembled WGS sequence"/>
</dbReference>
<evidence type="ECO:0000313" key="3">
    <source>
        <dbReference type="Proteomes" id="UP000679126"/>
    </source>
</evidence>
<sequence>MARITQQDIPEGLMETMTNVQAFIYKSGIDPKLVKLIQMRVSQINSCAYCIDMHYKEATHAGEDPIRLLSLSAWRDATCYTLKEQAVLAFAEQLTHMPAETHTAHLHDDLLNFFSKAEIAVLTLTIAQINSWNRLVRSFGPEAGSYQVKDKRTFATR</sequence>
<feature type="domain" description="Carboxymuconolactone decarboxylase-like" evidence="1">
    <location>
        <begin position="13"/>
        <end position="92"/>
    </location>
</feature>